<name>A0AA86SEU1_9FABA</name>
<keyword evidence="2" id="KW-1185">Reference proteome</keyword>
<proteinExistence type="predicted"/>
<reference evidence="1" key="1">
    <citation type="submission" date="2023-10" db="EMBL/GenBank/DDBJ databases">
        <authorList>
            <person name="Domelevo Entfellner J.-B."/>
        </authorList>
    </citation>
    <scope>NUCLEOTIDE SEQUENCE</scope>
</reference>
<gene>
    <name evidence="1" type="ORF">AYBTSS11_LOCUS16438</name>
</gene>
<sequence>MEETSVEDANLRDSAFRKRRVVTCRHGEIALTEILVSDLPHSPFGIRFHLSTAVIEFAQFHGLAQIPSMTIGSVILLQPHSHRIEQEYFVARSNINQEYYQGNLTTMTTKFGSHTTNSHFTFPSLV</sequence>
<protein>
    <submittedName>
        <fullName evidence="1">Uncharacterized protein</fullName>
    </submittedName>
</protein>
<evidence type="ECO:0000313" key="2">
    <source>
        <dbReference type="Proteomes" id="UP001189624"/>
    </source>
</evidence>
<dbReference type="Gramene" id="rna-AYBTSS11_LOCUS16438">
    <property type="protein sequence ID" value="CAJ1956022.1"/>
    <property type="gene ID" value="gene-AYBTSS11_LOCUS16438"/>
</dbReference>
<dbReference type="Proteomes" id="UP001189624">
    <property type="component" value="Chromosome 5"/>
</dbReference>
<dbReference type="AlphaFoldDB" id="A0AA86SEU1"/>
<evidence type="ECO:0000313" key="1">
    <source>
        <dbReference type="EMBL" id="CAJ1956022.1"/>
    </source>
</evidence>
<dbReference type="EMBL" id="OY731402">
    <property type="protein sequence ID" value="CAJ1956022.1"/>
    <property type="molecule type" value="Genomic_DNA"/>
</dbReference>
<organism evidence="1 2">
    <name type="scientific">Sphenostylis stenocarpa</name>
    <dbReference type="NCBI Taxonomy" id="92480"/>
    <lineage>
        <taxon>Eukaryota</taxon>
        <taxon>Viridiplantae</taxon>
        <taxon>Streptophyta</taxon>
        <taxon>Embryophyta</taxon>
        <taxon>Tracheophyta</taxon>
        <taxon>Spermatophyta</taxon>
        <taxon>Magnoliopsida</taxon>
        <taxon>eudicotyledons</taxon>
        <taxon>Gunneridae</taxon>
        <taxon>Pentapetalae</taxon>
        <taxon>rosids</taxon>
        <taxon>fabids</taxon>
        <taxon>Fabales</taxon>
        <taxon>Fabaceae</taxon>
        <taxon>Papilionoideae</taxon>
        <taxon>50 kb inversion clade</taxon>
        <taxon>NPAAA clade</taxon>
        <taxon>indigoferoid/millettioid clade</taxon>
        <taxon>Phaseoleae</taxon>
        <taxon>Sphenostylis</taxon>
    </lineage>
</organism>
<accession>A0AA86SEU1</accession>